<reference evidence="1" key="2">
    <citation type="submission" date="2022-06" db="UniProtKB">
        <authorList>
            <consortium name="EnsemblMetazoa"/>
        </authorList>
    </citation>
    <scope>IDENTIFICATION</scope>
</reference>
<evidence type="ECO:0000313" key="2">
    <source>
        <dbReference type="Proteomes" id="UP000024404"/>
    </source>
</evidence>
<keyword evidence="2" id="KW-1185">Reference proteome</keyword>
<dbReference type="Proteomes" id="UP000024404">
    <property type="component" value="Unassembled WGS sequence"/>
</dbReference>
<dbReference type="EnsemblMetazoa" id="OVOC7643.2">
    <property type="protein sequence ID" value="OVOC7643.2"/>
    <property type="gene ID" value="WBGene00244452"/>
</dbReference>
<proteinExistence type="predicted"/>
<dbReference type="EnsemblMetazoa" id="OVOC7643.1">
    <property type="protein sequence ID" value="OVOC7643.1"/>
    <property type="gene ID" value="WBGene00244452"/>
</dbReference>
<organism evidence="1 2">
    <name type="scientific">Onchocerca volvulus</name>
    <dbReference type="NCBI Taxonomy" id="6282"/>
    <lineage>
        <taxon>Eukaryota</taxon>
        <taxon>Metazoa</taxon>
        <taxon>Ecdysozoa</taxon>
        <taxon>Nematoda</taxon>
        <taxon>Chromadorea</taxon>
        <taxon>Rhabditida</taxon>
        <taxon>Spirurina</taxon>
        <taxon>Spiruromorpha</taxon>
        <taxon>Filarioidea</taxon>
        <taxon>Onchocercidae</taxon>
        <taxon>Onchocerca</taxon>
    </lineage>
</organism>
<protein>
    <submittedName>
        <fullName evidence="1">Uncharacterized protein</fullName>
    </submittedName>
</protein>
<dbReference type="AlphaFoldDB" id="A0A8R1TZF0"/>
<dbReference type="EMBL" id="CMVM020000227">
    <property type="status" value="NOT_ANNOTATED_CDS"/>
    <property type="molecule type" value="Genomic_DNA"/>
</dbReference>
<sequence length="522" mass="60072">MAYLYGNYTVPSSTIQQSLQLGLVVQCPNCCSRFCAPFPDHFNNSHSTFIYPQQWPQNVTYSHGSNFQYMQPFIQYPNSQNGMQSIFHPSTLPNCYLPAINQQHQEMIGDINSRQNVSQYAVDMDDIIHRIRDIIIDILNSAICKYGVTIPQLMILLKQSCANYNILLPSSIINNFKEFLHCKMTDYVEIQDDLCRCYIPTLSIQEESISSSSTCGSAANRSKTPPAALMSEITPAIAANASSSTNQMEKVILEKEDVKEKILYRNTEKPSFSPTKVQDNKNEQFCDVTKRQHRNGDVNKMILADRVILDDERESNGLHRHIENNAVIEHSFTKNDLTKIMKEWKEIFVGDIKELIRYLRMVDDYFQGSDGGFTLSKFKEVFGELNKRWEFCDIDLVEMGIINIMHNFDLDDEPVLIVNPIIREMKFPEMIKLATEIYNLLSKLLKSMHSVKVDVVVRTVNFGINDRKTIDEKYVLLWEVLSDSQFQDVFIIDVLQKQNEEYGFDIMVQLNSNLNLSGIFAE</sequence>
<accession>A0A8R1TZF0</accession>
<reference evidence="2" key="1">
    <citation type="submission" date="2013-10" db="EMBL/GenBank/DDBJ databases">
        <title>Genome sequencing of Onchocerca volvulus.</title>
        <authorList>
            <person name="Cotton J."/>
            <person name="Tsai J."/>
            <person name="Stanley E."/>
            <person name="Tracey A."/>
            <person name="Holroyd N."/>
            <person name="Lustigman S."/>
            <person name="Berriman M."/>
        </authorList>
    </citation>
    <scope>NUCLEOTIDE SEQUENCE</scope>
</reference>
<evidence type="ECO:0000313" key="1">
    <source>
        <dbReference type="EnsemblMetazoa" id="OVOC7643.1"/>
    </source>
</evidence>
<name>A0A8R1TZF0_ONCVO</name>